<sequence>MGVSHPEAATSLPRLSCSRVLPTKDFDTVTNRLLSWSVQRSFFSVRVSDLPLQLDSVIMMKLGVGRLSKEFGCRVVALIDEAHCRGFAYGTLPGHVESGEERFVVKQAPDGTLTLHIDASSEPATWWLKAARPIVDATRWAIVRVFYLRSLDRD</sequence>
<organism evidence="2 3">
    <name type="scientific">Corynebacterium breve</name>
    <dbReference type="NCBI Taxonomy" id="3049799"/>
    <lineage>
        <taxon>Bacteria</taxon>
        <taxon>Bacillati</taxon>
        <taxon>Actinomycetota</taxon>
        <taxon>Actinomycetes</taxon>
        <taxon>Mycobacteriales</taxon>
        <taxon>Corynebacteriaceae</taxon>
        <taxon>Corynebacterium</taxon>
    </lineage>
</organism>
<accession>A0ABY8VFU9</accession>
<protein>
    <submittedName>
        <fullName evidence="2">DUF1990 domain-containing protein</fullName>
    </submittedName>
</protein>
<gene>
    <name evidence="2" type="ORF">QP027_03815</name>
</gene>
<evidence type="ECO:0000259" key="1">
    <source>
        <dbReference type="Pfam" id="PF09348"/>
    </source>
</evidence>
<dbReference type="InterPro" id="IPR014457">
    <property type="entry name" value="UCP010260"/>
</dbReference>
<dbReference type="Proteomes" id="UP001225598">
    <property type="component" value="Chromosome"/>
</dbReference>
<dbReference type="PIRSF" id="PIRSF010260">
    <property type="entry name" value="UCP010260"/>
    <property type="match status" value="1"/>
</dbReference>
<proteinExistence type="predicted"/>
<evidence type="ECO:0000313" key="3">
    <source>
        <dbReference type="Proteomes" id="UP001225598"/>
    </source>
</evidence>
<reference evidence="2 3" key="1">
    <citation type="submission" date="2023-05" db="EMBL/GenBank/DDBJ databases">
        <title>Corynebacterium suedekumii sp. nov. and Corynebacterium breve sp. nov. isolated from raw cow's milk.</title>
        <authorList>
            <person name="Baer M.K."/>
            <person name="Mehl L."/>
            <person name="Hellmuth R."/>
            <person name="Marke G."/>
            <person name="Lipski A."/>
        </authorList>
    </citation>
    <scope>NUCLEOTIDE SEQUENCE [LARGE SCALE GENOMIC DNA]</scope>
    <source>
        <strain evidence="2 3">R4</strain>
    </source>
</reference>
<dbReference type="Pfam" id="PF09348">
    <property type="entry name" value="DUF1990"/>
    <property type="match status" value="1"/>
</dbReference>
<dbReference type="InterPro" id="IPR018960">
    <property type="entry name" value="DUF1990"/>
</dbReference>
<name>A0ABY8VFU9_9CORY</name>
<evidence type="ECO:0000313" key="2">
    <source>
        <dbReference type="EMBL" id="WIM68531.1"/>
    </source>
</evidence>
<dbReference type="EMBL" id="CP126969">
    <property type="protein sequence ID" value="WIM68531.1"/>
    <property type="molecule type" value="Genomic_DNA"/>
</dbReference>
<feature type="domain" description="DUF1990" evidence="1">
    <location>
        <begin position="23"/>
        <end position="139"/>
    </location>
</feature>
<keyword evidence="3" id="KW-1185">Reference proteome</keyword>